<dbReference type="HOGENOM" id="CLU_647015_0_0_9"/>
<evidence type="ECO:0008006" key="3">
    <source>
        <dbReference type="Google" id="ProtNLM"/>
    </source>
</evidence>
<evidence type="ECO:0000313" key="1">
    <source>
        <dbReference type="EMBL" id="AIQ58530.1"/>
    </source>
</evidence>
<gene>
    <name evidence="1" type="ORF">PBOR_17485</name>
</gene>
<dbReference type="AlphaFoldDB" id="A0A089LEL5"/>
<keyword evidence="2" id="KW-1185">Reference proteome</keyword>
<proteinExistence type="predicted"/>
<dbReference type="Proteomes" id="UP000029518">
    <property type="component" value="Chromosome"/>
</dbReference>
<dbReference type="OrthoDB" id="6807706at2"/>
<dbReference type="KEGG" id="pbd:PBOR_17485"/>
<dbReference type="RefSeq" id="WP_042213532.1">
    <property type="nucleotide sequence ID" value="NZ_CP009285.1"/>
</dbReference>
<accession>A0A089LEL5</accession>
<sequence length="420" mass="47949">MDNHYIADRIRAYRADTESVYNTWFLNNSERLKAFRTIKSGLTDVIRSIEARTFGNDYKGSSLEFVMSAICEQKQIFEGAAHAFYWKPKLRIPDIYENDVHQLAFGRFLKAVQQASQEKQILEEIYKLDNMHIKGLGPAAANIIYFLHPTLFPPFNTAIVKGYNELLGQKIKLGSWTAYLEMREGLLQMNNEQRSLLSNDLGAIGGFVFEIGTGRLIVSGNAERVLESEAAKQEKTRLKRHTEIMNDIREENAHSEMQYHLARLGRSLGYKVWIAQNDHKRQWNSAKLGELSLPALPPLQVSKAAFDTISFIDVIWLDDENRMIAAFEVEKSTSIYSGILRLYDLALSLNEPECSLYLISPDGREKEIQAQLLRPSLQQNNAGHISYILFSDLQCECDAMCKYGRSHEVLEGISRKPVRS</sequence>
<dbReference type="EMBL" id="CP009285">
    <property type="protein sequence ID" value="AIQ58530.1"/>
    <property type="molecule type" value="Genomic_DNA"/>
</dbReference>
<evidence type="ECO:0000313" key="2">
    <source>
        <dbReference type="Proteomes" id="UP000029518"/>
    </source>
</evidence>
<reference evidence="1" key="1">
    <citation type="submission" date="2014-08" db="EMBL/GenBank/DDBJ databases">
        <title>Comparative genomics of the Paenibacillus odorifer group.</title>
        <authorList>
            <person name="den Bakker H.C."/>
            <person name="Tsai Y.-C.Y.-C."/>
            <person name="Martin N."/>
            <person name="Korlach J."/>
            <person name="Wiedmann M."/>
        </authorList>
    </citation>
    <scope>NUCLEOTIDE SEQUENCE [LARGE SCALE GENOMIC DNA]</scope>
    <source>
        <strain evidence="1">DSM 13188</strain>
    </source>
</reference>
<protein>
    <recommendedName>
        <fullName evidence="3">Type II restriction endonuclease</fullName>
    </recommendedName>
</protein>
<organism evidence="1 2">
    <name type="scientific">Paenibacillus borealis</name>
    <dbReference type="NCBI Taxonomy" id="160799"/>
    <lineage>
        <taxon>Bacteria</taxon>
        <taxon>Bacillati</taxon>
        <taxon>Bacillota</taxon>
        <taxon>Bacilli</taxon>
        <taxon>Bacillales</taxon>
        <taxon>Paenibacillaceae</taxon>
        <taxon>Paenibacillus</taxon>
    </lineage>
</organism>
<name>A0A089LEL5_PAEBO</name>